<comment type="cofactor">
    <cofactor evidence="1 5">
        <name>heme</name>
        <dbReference type="ChEBI" id="CHEBI:30413"/>
    </cofactor>
</comment>
<dbReference type="PANTHER" id="PTHR24305:SF166">
    <property type="entry name" value="CYTOCHROME P450 12A4, MITOCHONDRIAL-RELATED"/>
    <property type="match status" value="1"/>
</dbReference>
<feature type="binding site" description="axial binding residue" evidence="5">
    <location>
        <position position="467"/>
    </location>
    <ligand>
        <name>heme</name>
        <dbReference type="ChEBI" id="CHEBI:30413"/>
    </ligand>
    <ligandPart>
        <name>Fe</name>
        <dbReference type="ChEBI" id="CHEBI:18248"/>
    </ligandPart>
</feature>
<evidence type="ECO:0000256" key="5">
    <source>
        <dbReference type="PIRSR" id="PIRSR602403-1"/>
    </source>
</evidence>
<reference evidence="6 7" key="1">
    <citation type="submission" date="2015-01" db="EMBL/GenBank/DDBJ databases">
        <title>The Genome Sequence of Exophiala oligosperma CBS72588.</title>
        <authorList>
            <consortium name="The Broad Institute Genomics Platform"/>
            <person name="Cuomo C."/>
            <person name="de Hoog S."/>
            <person name="Gorbushina A."/>
            <person name="Stielow B."/>
            <person name="Teixiera M."/>
            <person name="Abouelleil A."/>
            <person name="Chapman S.B."/>
            <person name="Priest M."/>
            <person name="Young S.K."/>
            <person name="Wortman J."/>
            <person name="Nusbaum C."/>
            <person name="Birren B."/>
        </authorList>
    </citation>
    <scope>NUCLEOTIDE SEQUENCE [LARGE SCALE GENOMIC DNA]</scope>
    <source>
        <strain evidence="6 7">CBS 72588</strain>
    </source>
</reference>
<dbReference type="Gene3D" id="1.10.630.10">
    <property type="entry name" value="Cytochrome P450"/>
    <property type="match status" value="1"/>
</dbReference>
<dbReference type="PANTHER" id="PTHR24305">
    <property type="entry name" value="CYTOCHROME P450"/>
    <property type="match status" value="1"/>
</dbReference>
<dbReference type="GO" id="GO:0020037">
    <property type="term" value="F:heme binding"/>
    <property type="evidence" value="ECO:0007669"/>
    <property type="project" value="InterPro"/>
</dbReference>
<dbReference type="EMBL" id="KN847383">
    <property type="protein sequence ID" value="KIW35994.1"/>
    <property type="molecule type" value="Genomic_DNA"/>
</dbReference>
<dbReference type="InterPro" id="IPR036396">
    <property type="entry name" value="Cyt_P450_sf"/>
</dbReference>
<accession>A0A0D2DJX5</accession>
<evidence type="ECO:0000256" key="3">
    <source>
        <dbReference type="ARBA" id="ARBA00022723"/>
    </source>
</evidence>
<organism evidence="6 7">
    <name type="scientific">Exophiala oligosperma</name>
    <dbReference type="NCBI Taxonomy" id="215243"/>
    <lineage>
        <taxon>Eukaryota</taxon>
        <taxon>Fungi</taxon>
        <taxon>Dikarya</taxon>
        <taxon>Ascomycota</taxon>
        <taxon>Pezizomycotina</taxon>
        <taxon>Eurotiomycetes</taxon>
        <taxon>Chaetothyriomycetidae</taxon>
        <taxon>Chaetothyriales</taxon>
        <taxon>Herpotrichiellaceae</taxon>
        <taxon>Exophiala</taxon>
    </lineage>
</organism>
<keyword evidence="3 5" id="KW-0479">Metal-binding</keyword>
<dbReference type="GO" id="GO:0016705">
    <property type="term" value="F:oxidoreductase activity, acting on paired donors, with incorporation or reduction of molecular oxygen"/>
    <property type="evidence" value="ECO:0007669"/>
    <property type="project" value="InterPro"/>
</dbReference>
<dbReference type="GO" id="GO:0005506">
    <property type="term" value="F:iron ion binding"/>
    <property type="evidence" value="ECO:0007669"/>
    <property type="project" value="InterPro"/>
</dbReference>
<dbReference type="Pfam" id="PF00067">
    <property type="entry name" value="p450"/>
    <property type="match status" value="1"/>
</dbReference>
<evidence type="ECO:0000313" key="7">
    <source>
        <dbReference type="Proteomes" id="UP000053342"/>
    </source>
</evidence>
<evidence type="ECO:0000256" key="4">
    <source>
        <dbReference type="ARBA" id="ARBA00023004"/>
    </source>
</evidence>
<dbReference type="PRINTS" id="PR00385">
    <property type="entry name" value="P450"/>
</dbReference>
<sequence length="527" mass="58624">MIFSLSLAFPSERLPFGVSLMQLAVVCLVLAILLRIVQGVYIHPLKNVPGPLLAKISSISVYLANLKGVRSHTLLNLHDKYGPYVRVGPNEVSISDPEMYRKIYTRGASIKEDSFYSSTRLTPPNENIFSMRNKAQHAARRKMENDPYSLQAINQHEPVIWNKAHIFLKRIISEAAASSSHSVDVHPLCGLFSLEVICQVAFDNDLDAESTAPGLNFLHAMSQAAMITPLTDTFPLLAHTKLSESLPGIIGKAFSQRRQWEETTRAIYTSFKRQSEQTGRGGKEKFLASPFVHKIDDFLGRRLTEDEGLEEAMGLAFAGSGTTSTTIVYILYHLSRPENRAMQLRLREELCSPDGSAASVTDLPYLNAVIKEAMRLNPSLMGTLPRILTTTVVADTDDDHVQAGTKHKPLVFPPGTRIAMQNYVHHRNPKVYPDPHSFNPDRWLGTTGSSSAAEKAFTPYSLGPRNCIGQNLANLELRVATALLFRNLDFRLNPTMREEDMEMEDRFAALVRGGKLLLDVERLSPAA</sequence>
<dbReference type="SUPFAM" id="SSF48264">
    <property type="entry name" value="Cytochrome P450"/>
    <property type="match status" value="1"/>
</dbReference>
<dbReference type="GeneID" id="27363767"/>
<dbReference type="HOGENOM" id="CLU_001570_14_2_1"/>
<dbReference type="InterPro" id="IPR002403">
    <property type="entry name" value="Cyt_P450_E_grp-IV"/>
</dbReference>
<protein>
    <recommendedName>
        <fullName evidence="8">Cytochrome P450</fullName>
    </recommendedName>
</protein>
<comment type="similarity">
    <text evidence="2">Belongs to the cytochrome P450 family.</text>
</comment>
<evidence type="ECO:0000256" key="2">
    <source>
        <dbReference type="ARBA" id="ARBA00010617"/>
    </source>
</evidence>
<dbReference type="InterPro" id="IPR050121">
    <property type="entry name" value="Cytochrome_P450_monoxygenase"/>
</dbReference>
<dbReference type="STRING" id="215243.A0A0D2DJX5"/>
<dbReference type="RefSeq" id="XP_016256210.1">
    <property type="nucleotide sequence ID" value="XM_016413404.1"/>
</dbReference>
<dbReference type="VEuPathDB" id="FungiDB:PV06_11693"/>
<dbReference type="PRINTS" id="PR00465">
    <property type="entry name" value="EP450IV"/>
</dbReference>
<keyword evidence="4 5" id="KW-0408">Iron</keyword>
<dbReference type="Proteomes" id="UP000053342">
    <property type="component" value="Unassembled WGS sequence"/>
</dbReference>
<evidence type="ECO:0000256" key="1">
    <source>
        <dbReference type="ARBA" id="ARBA00001971"/>
    </source>
</evidence>
<keyword evidence="5" id="KW-0349">Heme</keyword>
<dbReference type="GO" id="GO:0004497">
    <property type="term" value="F:monooxygenase activity"/>
    <property type="evidence" value="ECO:0007669"/>
    <property type="project" value="InterPro"/>
</dbReference>
<evidence type="ECO:0000313" key="6">
    <source>
        <dbReference type="EMBL" id="KIW35994.1"/>
    </source>
</evidence>
<gene>
    <name evidence="6" type="ORF">PV06_11693</name>
</gene>
<proteinExistence type="inferred from homology"/>
<keyword evidence="7" id="KW-1185">Reference proteome</keyword>
<evidence type="ECO:0008006" key="8">
    <source>
        <dbReference type="Google" id="ProtNLM"/>
    </source>
</evidence>
<dbReference type="OrthoDB" id="4119327at2759"/>
<dbReference type="AlphaFoldDB" id="A0A0D2DJX5"/>
<dbReference type="InterPro" id="IPR001128">
    <property type="entry name" value="Cyt_P450"/>
</dbReference>
<name>A0A0D2DJX5_9EURO</name>